<dbReference type="GO" id="GO:0005506">
    <property type="term" value="F:iron ion binding"/>
    <property type="evidence" value="ECO:0007669"/>
    <property type="project" value="InterPro"/>
</dbReference>
<evidence type="ECO:0000256" key="2">
    <source>
        <dbReference type="ARBA" id="ARBA00022723"/>
    </source>
</evidence>
<dbReference type="PANTHER" id="PTHR11178">
    <property type="entry name" value="IRON-SULFUR CLUSTER SCAFFOLD PROTEIN NFU-RELATED"/>
    <property type="match status" value="1"/>
</dbReference>
<comment type="subunit">
    <text evidence="5">Homodimer.</text>
</comment>
<accession>A0A7H1AZ12</accession>
<dbReference type="PANTHER" id="PTHR11178:SF51">
    <property type="entry name" value="FE_S BIOGENESIS PROTEIN NFUA"/>
    <property type="match status" value="1"/>
</dbReference>
<comment type="cofactor">
    <cofactor evidence="5">
        <name>[4Fe-4S] cluster</name>
        <dbReference type="ChEBI" id="CHEBI:49883"/>
    </cofactor>
    <text evidence="5">Binds 1 [4Fe-4S] cluster per subunit. The cluster is presumably bound at the interface of two monomers.</text>
</comment>
<feature type="domain" description="NIF system FeS cluster assembly NifU C-terminal" evidence="6">
    <location>
        <begin position="115"/>
        <end position="176"/>
    </location>
</feature>
<dbReference type="GO" id="GO:0016226">
    <property type="term" value="P:iron-sulfur cluster assembly"/>
    <property type="evidence" value="ECO:0007669"/>
    <property type="project" value="UniProtKB-UniRule"/>
</dbReference>
<keyword evidence="3 5" id="KW-0408">Iron</keyword>
<dbReference type="Gene3D" id="2.60.300.12">
    <property type="entry name" value="HesB-like domain"/>
    <property type="match status" value="1"/>
</dbReference>
<dbReference type="GO" id="GO:0051539">
    <property type="term" value="F:4 iron, 4 sulfur cluster binding"/>
    <property type="evidence" value="ECO:0007669"/>
    <property type="project" value="UniProtKB-UniRule"/>
</dbReference>
<proteinExistence type="inferred from homology"/>
<dbReference type="SUPFAM" id="SSF89360">
    <property type="entry name" value="HesB-like domain"/>
    <property type="match status" value="1"/>
</dbReference>
<keyword evidence="2 5" id="KW-0479">Metal-binding</keyword>
<dbReference type="AlphaFoldDB" id="A0A7H1AZ12"/>
<evidence type="ECO:0000256" key="3">
    <source>
        <dbReference type="ARBA" id="ARBA00023004"/>
    </source>
</evidence>
<dbReference type="Pfam" id="PF01106">
    <property type="entry name" value="NifU"/>
    <property type="match status" value="1"/>
</dbReference>
<keyword evidence="1 5" id="KW-0004">4Fe-4S</keyword>
<dbReference type="InterPro" id="IPR000361">
    <property type="entry name" value="ATAP_core_dom"/>
</dbReference>
<organism evidence="8 9">
    <name type="scientific">Buchnera aphidicola</name>
    <name type="common">Pentalonia nigronervosa</name>
    <dbReference type="NCBI Taxonomy" id="1309793"/>
    <lineage>
        <taxon>Bacteria</taxon>
        <taxon>Pseudomonadati</taxon>
        <taxon>Pseudomonadota</taxon>
        <taxon>Gammaproteobacteria</taxon>
        <taxon>Enterobacterales</taxon>
        <taxon>Erwiniaceae</taxon>
        <taxon>Buchnera</taxon>
    </lineage>
</organism>
<evidence type="ECO:0000256" key="4">
    <source>
        <dbReference type="ARBA" id="ARBA00023014"/>
    </source>
</evidence>
<dbReference type="GO" id="GO:0051604">
    <property type="term" value="P:protein maturation"/>
    <property type="evidence" value="ECO:0007669"/>
    <property type="project" value="UniProtKB-UniRule"/>
</dbReference>
<dbReference type="Pfam" id="PF01521">
    <property type="entry name" value="Fe-S_biosyn"/>
    <property type="match status" value="1"/>
</dbReference>
<comment type="similarity">
    <text evidence="5">Belongs to the NfuA family.</text>
</comment>
<protein>
    <recommendedName>
        <fullName evidence="5">Fe/S biogenesis protein NfuA</fullName>
    </recommendedName>
</protein>
<dbReference type="Proteomes" id="UP000516346">
    <property type="component" value="Chromosome"/>
</dbReference>
<gene>
    <name evidence="5" type="primary">nfuA</name>
    <name evidence="8" type="ORF">ICW73_01875</name>
</gene>
<dbReference type="EMBL" id="CP061275">
    <property type="protein sequence ID" value="QNS01717.1"/>
    <property type="molecule type" value="Genomic_DNA"/>
</dbReference>
<reference evidence="8 9" key="1">
    <citation type="submission" date="2020-09" db="EMBL/GenBank/DDBJ databases">
        <title>Genome sequence of the banana aphid, Pentalonia nigronervosa Coquerel (Hemiptera: Aphididae) and its symbionts.</title>
        <authorList>
            <person name="Mathers T.C."/>
            <person name="Mugford S.T."/>
            <person name="Hogenhout S.A."/>
            <person name="Tripathi L."/>
        </authorList>
    </citation>
    <scope>NUCLEOTIDE SEQUENCE [LARGE SCALE GENOMIC DNA]</scope>
    <source>
        <strain evidence="8">Ba4</strain>
    </source>
</reference>
<evidence type="ECO:0000256" key="1">
    <source>
        <dbReference type="ARBA" id="ARBA00022485"/>
    </source>
</evidence>
<feature type="domain" description="Core" evidence="7">
    <location>
        <begin position="2"/>
        <end position="101"/>
    </location>
</feature>
<dbReference type="InterPro" id="IPR035903">
    <property type="entry name" value="HesB-like_dom_sf"/>
</dbReference>
<dbReference type="InterPro" id="IPR034904">
    <property type="entry name" value="FSCA_dom_sf"/>
</dbReference>
<name>A0A7H1AZ12_9GAMM</name>
<evidence type="ECO:0000259" key="6">
    <source>
        <dbReference type="Pfam" id="PF01106"/>
    </source>
</evidence>
<feature type="binding site" evidence="5">
    <location>
        <position position="151"/>
    </location>
    <ligand>
        <name>[4Fe-4S] cluster</name>
        <dbReference type="ChEBI" id="CHEBI:49883"/>
    </ligand>
</feature>
<dbReference type="SUPFAM" id="SSF117916">
    <property type="entry name" value="Fe-S cluster assembly (FSCA) domain-like"/>
    <property type="match status" value="1"/>
</dbReference>
<keyword evidence="4 5" id="KW-0411">Iron-sulfur</keyword>
<dbReference type="InterPro" id="IPR017726">
    <property type="entry name" value="Fe/S_biogenesis_protein_NfuA"/>
</dbReference>
<evidence type="ECO:0000259" key="7">
    <source>
        <dbReference type="Pfam" id="PF01521"/>
    </source>
</evidence>
<dbReference type="HAMAP" id="MF_01637">
    <property type="entry name" value="Fe_S_biogen_NfuA"/>
    <property type="match status" value="1"/>
</dbReference>
<feature type="binding site" evidence="5">
    <location>
        <position position="148"/>
    </location>
    <ligand>
        <name>[4Fe-4S] cluster</name>
        <dbReference type="ChEBI" id="CHEBI:49883"/>
    </ligand>
</feature>
<evidence type="ECO:0000256" key="5">
    <source>
        <dbReference type="HAMAP-Rule" id="MF_01637"/>
    </source>
</evidence>
<dbReference type="Gene3D" id="3.30.300.130">
    <property type="entry name" value="Fe-S cluster assembly (FSCA)"/>
    <property type="match status" value="1"/>
</dbReference>
<comment type="function">
    <text evidence="5">Involved in iron-sulfur cluster biogenesis. Binds a 4Fe-4S cluster, can transfer this cluster to apoproteins, and thereby intervenes in the maturation of Fe/S proteins. Could also act as a scaffold/chaperone for damaged Fe/S proteins.</text>
</comment>
<dbReference type="InterPro" id="IPR001075">
    <property type="entry name" value="NIF_FeS_clus_asmbl_NifU_C"/>
</dbReference>
<sequence>MIHVSKNAQKHFLLLLSKEPIGTQIRAFISNPGTELAECGIAYCLKHEVEPSDIQLSYNNFSIYINESVISFFKNAEIDLIVDNLGTQLTLKTPYAKVNVQKPISLEDKIKHFFITEINPQLSMHGGKVNLVKIENKNIVVVEFSGGCNGCAMIDQTLKETIEKKIIYLFPEVQQVRDVTQHAHGQHSFY</sequence>
<evidence type="ECO:0000313" key="8">
    <source>
        <dbReference type="EMBL" id="QNS01717.1"/>
    </source>
</evidence>
<evidence type="ECO:0000313" key="9">
    <source>
        <dbReference type="Proteomes" id="UP000516346"/>
    </source>
</evidence>